<name>A0A6C0DE83_9ZZZZ</name>
<dbReference type="Pfam" id="PF21729">
    <property type="entry name" value="IRX15_IRX15L_GXM"/>
    <property type="match status" value="2"/>
</dbReference>
<dbReference type="AlphaFoldDB" id="A0A6C0DE83"/>
<protein>
    <submittedName>
        <fullName evidence="6">Uncharacterized protein</fullName>
    </submittedName>
</protein>
<dbReference type="GO" id="GO:0012505">
    <property type="term" value="C:endomembrane system"/>
    <property type="evidence" value="ECO:0007669"/>
    <property type="project" value="UniProtKB-SubCell"/>
</dbReference>
<dbReference type="EMBL" id="MN739581">
    <property type="protein sequence ID" value="QHT14279.1"/>
    <property type="molecule type" value="Genomic_DNA"/>
</dbReference>
<dbReference type="GO" id="GO:0016020">
    <property type="term" value="C:membrane"/>
    <property type="evidence" value="ECO:0007669"/>
    <property type="project" value="UniProtKB-SubCell"/>
</dbReference>
<keyword evidence="3" id="KW-0812">Transmembrane</keyword>
<dbReference type="GO" id="GO:0045492">
    <property type="term" value="P:xylan biosynthetic process"/>
    <property type="evidence" value="ECO:0007669"/>
    <property type="project" value="InterPro"/>
</dbReference>
<dbReference type="Gene3D" id="3.40.50.150">
    <property type="entry name" value="Vaccinia Virus protein VP39"/>
    <property type="match status" value="1"/>
</dbReference>
<reference evidence="6" key="1">
    <citation type="journal article" date="2020" name="Nature">
        <title>Giant virus diversity and host interactions through global metagenomics.</title>
        <authorList>
            <person name="Schulz F."/>
            <person name="Roux S."/>
            <person name="Paez-Espino D."/>
            <person name="Jungbluth S."/>
            <person name="Walsh D.A."/>
            <person name="Denef V.J."/>
            <person name="McMahon K.D."/>
            <person name="Konstantinidis K.T."/>
            <person name="Eloe-Fadrosh E.A."/>
            <person name="Kyrpides N.C."/>
            <person name="Woyke T."/>
        </authorList>
    </citation>
    <scope>NUCLEOTIDE SEQUENCE</scope>
    <source>
        <strain evidence="6">GVMAG-M-3300023174-137</strain>
    </source>
</reference>
<keyword evidence="4" id="KW-1133">Transmembrane helix</keyword>
<accession>A0A6C0DE83</accession>
<dbReference type="InterPro" id="IPR006514">
    <property type="entry name" value="IRX15/GXM/AGM"/>
</dbReference>
<evidence type="ECO:0000256" key="4">
    <source>
        <dbReference type="ARBA" id="ARBA00022989"/>
    </source>
</evidence>
<sequence length="177" mass="20747">MEHYNSKIQIHKSVINDVFQQFTEKTKMLVFGLGYDSRMWYEGNHKNTFFVENKDEYIQLNIKNIPQEKIIKYDYKTTCASSPKLTDEQIAKFTIPEKLLQEAPFDIIIIDGPEGYTSQKPGRLIPCYWATLLSKPGTIVYVDDLARPLETFCVKKFFKDKVQTEFKERDKCAKIII</sequence>
<evidence type="ECO:0000256" key="2">
    <source>
        <dbReference type="ARBA" id="ARBA00004308"/>
    </source>
</evidence>
<evidence type="ECO:0000256" key="5">
    <source>
        <dbReference type="ARBA" id="ARBA00023136"/>
    </source>
</evidence>
<proteinExistence type="predicted"/>
<evidence type="ECO:0000256" key="3">
    <source>
        <dbReference type="ARBA" id="ARBA00022692"/>
    </source>
</evidence>
<keyword evidence="5" id="KW-0472">Membrane</keyword>
<evidence type="ECO:0000313" key="6">
    <source>
        <dbReference type="EMBL" id="QHT14279.1"/>
    </source>
</evidence>
<comment type="subcellular location">
    <subcellularLocation>
        <location evidence="2">Endomembrane system</location>
    </subcellularLocation>
    <subcellularLocation>
        <location evidence="1">Membrane</location>
        <topology evidence="1">Single-pass membrane protein</topology>
    </subcellularLocation>
</comment>
<organism evidence="6">
    <name type="scientific">viral metagenome</name>
    <dbReference type="NCBI Taxonomy" id="1070528"/>
    <lineage>
        <taxon>unclassified sequences</taxon>
        <taxon>metagenomes</taxon>
        <taxon>organismal metagenomes</taxon>
    </lineage>
</organism>
<dbReference type="InterPro" id="IPR029063">
    <property type="entry name" value="SAM-dependent_MTases_sf"/>
</dbReference>
<dbReference type="PANTHER" id="PTHR31444">
    <property type="entry name" value="OS11G0490100 PROTEIN"/>
    <property type="match status" value="1"/>
</dbReference>
<evidence type="ECO:0000256" key="1">
    <source>
        <dbReference type="ARBA" id="ARBA00004167"/>
    </source>
</evidence>